<keyword evidence="1" id="KW-1133">Transmembrane helix</keyword>
<keyword evidence="1" id="KW-0472">Membrane</keyword>
<accession>A0A183HW41</accession>
<protein>
    <submittedName>
        <fullName evidence="2">Col_cuticle_N domain-containing protein</fullName>
    </submittedName>
</protein>
<organism evidence="2">
    <name type="scientific">Onchocerca flexuosa</name>
    <dbReference type="NCBI Taxonomy" id="387005"/>
    <lineage>
        <taxon>Eukaryota</taxon>
        <taxon>Metazoa</taxon>
        <taxon>Ecdysozoa</taxon>
        <taxon>Nematoda</taxon>
        <taxon>Chromadorea</taxon>
        <taxon>Rhabditida</taxon>
        <taxon>Spirurina</taxon>
        <taxon>Spiruromorpha</taxon>
        <taxon>Filarioidea</taxon>
        <taxon>Onchocercidae</taxon>
        <taxon>Onchocerca</taxon>
    </lineage>
</organism>
<dbReference type="WBParaSite" id="OFLC_0001170301-mRNA-1">
    <property type="protein sequence ID" value="OFLC_0001170301-mRNA-1"/>
    <property type="gene ID" value="OFLC_0001170301"/>
</dbReference>
<name>A0A183HW41_9BILA</name>
<keyword evidence="1" id="KW-0812">Transmembrane</keyword>
<proteinExistence type="predicted"/>
<feature type="transmembrane region" description="Helical" evidence="1">
    <location>
        <begin position="12"/>
        <end position="36"/>
    </location>
</feature>
<reference evidence="2" key="1">
    <citation type="submission" date="2016-06" db="UniProtKB">
        <authorList>
            <consortium name="WormBaseParasite"/>
        </authorList>
    </citation>
    <scope>IDENTIFICATION</scope>
</reference>
<sequence length="52" mass="5506">LLQIAKHRKAVAVTISLSAIATIIIITIAVAAGAILQCSLCYDQFIPENIVL</sequence>
<dbReference type="AlphaFoldDB" id="A0A183HW41"/>
<evidence type="ECO:0000256" key="1">
    <source>
        <dbReference type="SAM" id="Phobius"/>
    </source>
</evidence>
<evidence type="ECO:0000313" key="2">
    <source>
        <dbReference type="WBParaSite" id="OFLC_0001170301-mRNA-1"/>
    </source>
</evidence>